<dbReference type="SUPFAM" id="SSF51011">
    <property type="entry name" value="Glycosyl hydrolase domain"/>
    <property type="match status" value="1"/>
</dbReference>
<comment type="similarity">
    <text evidence="1 2">Belongs to the glycosyl hydrolase 31 family.</text>
</comment>
<keyword evidence="2" id="KW-0326">Glycosidase</keyword>
<dbReference type="Gene3D" id="2.60.40.1180">
    <property type="entry name" value="Golgi alpha-mannosidase II"/>
    <property type="match status" value="2"/>
</dbReference>
<dbReference type="PANTHER" id="PTHR22762">
    <property type="entry name" value="ALPHA-GLUCOSIDASE"/>
    <property type="match status" value="1"/>
</dbReference>
<evidence type="ECO:0000259" key="3">
    <source>
        <dbReference type="Pfam" id="PF01055"/>
    </source>
</evidence>
<dbReference type="Pfam" id="PF21365">
    <property type="entry name" value="Glyco_hydro_31_3rd"/>
    <property type="match status" value="1"/>
</dbReference>
<reference evidence="6 7" key="1">
    <citation type="submission" date="2024-03" db="EMBL/GenBank/DDBJ databases">
        <title>Human intestinal bacterial collection.</title>
        <authorList>
            <person name="Pauvert C."/>
            <person name="Hitch T.C.A."/>
            <person name="Clavel T."/>
        </authorList>
    </citation>
    <scope>NUCLEOTIDE SEQUENCE [LARGE SCALE GENOMIC DNA]</scope>
    <source>
        <strain evidence="6 7">CLA-JM-H16</strain>
    </source>
</reference>
<dbReference type="InterPro" id="IPR017853">
    <property type="entry name" value="GH"/>
</dbReference>
<dbReference type="RefSeq" id="WP_349056004.1">
    <property type="nucleotide sequence ID" value="NZ_JBBMEJ010000002.1"/>
</dbReference>
<dbReference type="Pfam" id="PF01055">
    <property type="entry name" value="Glyco_hydro_31_2nd"/>
    <property type="match status" value="1"/>
</dbReference>
<dbReference type="PANTHER" id="PTHR22762:SF89">
    <property type="entry name" value="ALPHA-XYLOSIDASE"/>
    <property type="match status" value="1"/>
</dbReference>
<keyword evidence="2" id="KW-0378">Hydrolase</keyword>
<dbReference type="Gene3D" id="2.60.40.1760">
    <property type="entry name" value="glycosyl hydrolase (family 31)"/>
    <property type="match status" value="1"/>
</dbReference>
<dbReference type="Pfam" id="PF17137">
    <property type="entry name" value="DUF5110"/>
    <property type="match status" value="1"/>
</dbReference>
<dbReference type="EMBL" id="JBBMEJ010000002">
    <property type="protein sequence ID" value="MEQ2369907.1"/>
    <property type="molecule type" value="Genomic_DNA"/>
</dbReference>
<comment type="caution">
    <text evidence="6">The sequence shown here is derived from an EMBL/GenBank/DDBJ whole genome shotgun (WGS) entry which is preliminary data.</text>
</comment>
<feature type="domain" description="Glycoside hydrolase family 31 TIM barrel" evidence="3">
    <location>
        <begin position="189"/>
        <end position="493"/>
    </location>
</feature>
<sequence length="791" mass="91826">MQDIYKLETHPLALSENMITGDKYRITFLTEGLIRLEYDKEGVFEDRPTQMVFFRDFPKADYRVVRTEDGIEVHTKRIHLIYNEKEFTSWGLSIQVKGNYSIWYHYGEEIHDLKGTVRTLDMVDGATELEHGILSRFGYSLVDDSRSQVLLPDGWIEPRRKGIKDLYFFGYGHDYKEALHDFYRLCGKTPMLPRFALGNWWSRYYKYSEESYNELMDKFQEKNIPFTVAVIDMDWHVTDVDPKYGSGWTGYTWNKELFPDPKRFLEGLHKRGMRTTLNVHPADGVQGWEEMYEDMAKAMGVDYENEDPVVCDPASPKFMEAYFKYLHHPREEEGVDFWWIDWQQGSNCKIEGLDPLWIFNHFHFLDSARNGKRPMTFSRYAGPGSHRYPIGFSGDTHITWDSLDFQPYFTSTASNIGYGWWSHDIGGHMLGYKDDEMTARWTQYGIFSPIMRLHSSCSDFNGKEPWRFKKETEVVMEEALRERHRMMPYLYTMNYRSYQEDLPLVEPMYYEYPEAPEAYTVKNQYFFGDQLMVAAVTTPRVKGLNVAKTAVWLPDGVWYDIYTGLRYEGGRMVDMYRTLDSIPVLAKAGGILVMTDEIRGTEAEKNPESLNIRVFPGADGSFRLYEDDNETCAYENGACVFTEMDYKEKDQGVFTIHPAQGKTELIPAKRAYTVEFCNFAKTGTDTVKVLVNGAETEAAVKYEEKLQKICVEVEADTAAEVQIILAGEVADNQTKERIFDFLNQAEIGFVLKDRLYQLITAGKKLPVLLSELQSMELDKDLYGALMEILTA</sequence>
<keyword evidence="7" id="KW-1185">Reference proteome</keyword>
<dbReference type="InterPro" id="IPR048395">
    <property type="entry name" value="Glyco_hydro_31_C"/>
</dbReference>
<evidence type="ECO:0000313" key="7">
    <source>
        <dbReference type="Proteomes" id="UP001473063"/>
    </source>
</evidence>
<dbReference type="SUPFAM" id="SSF51445">
    <property type="entry name" value="(Trans)glycosidases"/>
    <property type="match status" value="1"/>
</dbReference>
<proteinExistence type="inferred from homology"/>
<evidence type="ECO:0000259" key="4">
    <source>
        <dbReference type="Pfam" id="PF17137"/>
    </source>
</evidence>
<accession>A0ABV1BCD6</accession>
<evidence type="ECO:0000313" key="6">
    <source>
        <dbReference type="EMBL" id="MEQ2369907.1"/>
    </source>
</evidence>
<organism evidence="6 7">
    <name type="scientific">Blautia aquisgranensis</name>
    <dbReference type="NCBI Taxonomy" id="3133153"/>
    <lineage>
        <taxon>Bacteria</taxon>
        <taxon>Bacillati</taxon>
        <taxon>Bacillota</taxon>
        <taxon>Clostridia</taxon>
        <taxon>Lachnospirales</taxon>
        <taxon>Lachnospiraceae</taxon>
        <taxon>Blautia</taxon>
    </lineage>
</organism>
<dbReference type="Gene3D" id="3.20.20.80">
    <property type="entry name" value="Glycosidases"/>
    <property type="match status" value="1"/>
</dbReference>
<dbReference type="InterPro" id="IPR013780">
    <property type="entry name" value="Glyco_hydro_b"/>
</dbReference>
<feature type="domain" description="Glycosyl hydrolase family 31 C-terminal" evidence="5">
    <location>
        <begin position="502"/>
        <end position="592"/>
    </location>
</feature>
<dbReference type="InterPro" id="IPR033403">
    <property type="entry name" value="DUF5110"/>
</dbReference>
<protein>
    <submittedName>
        <fullName evidence="6">TIM-barrel domain-containing protein</fullName>
    </submittedName>
</protein>
<dbReference type="InterPro" id="IPR000322">
    <property type="entry name" value="Glyco_hydro_31_TIM"/>
</dbReference>
<dbReference type="Proteomes" id="UP001473063">
    <property type="component" value="Unassembled WGS sequence"/>
</dbReference>
<evidence type="ECO:0000259" key="5">
    <source>
        <dbReference type="Pfam" id="PF21365"/>
    </source>
</evidence>
<feature type="domain" description="DUF5110" evidence="4">
    <location>
        <begin position="610"/>
        <end position="678"/>
    </location>
</feature>
<dbReference type="CDD" id="cd06595">
    <property type="entry name" value="GH31_u1"/>
    <property type="match status" value="1"/>
</dbReference>
<evidence type="ECO:0000256" key="1">
    <source>
        <dbReference type="ARBA" id="ARBA00007806"/>
    </source>
</evidence>
<gene>
    <name evidence="6" type="ORF">WMO28_02945</name>
</gene>
<name>A0ABV1BCD6_9FIRM</name>
<evidence type="ECO:0000256" key="2">
    <source>
        <dbReference type="RuleBase" id="RU361185"/>
    </source>
</evidence>